<evidence type="ECO:0000313" key="2">
    <source>
        <dbReference type="EMBL" id="TCK18488.1"/>
    </source>
</evidence>
<feature type="signal peptide" evidence="1">
    <location>
        <begin position="1"/>
        <end position="21"/>
    </location>
</feature>
<dbReference type="Gene3D" id="3.40.190.10">
    <property type="entry name" value="Periplasmic binding protein-like II"/>
    <property type="match status" value="1"/>
</dbReference>
<dbReference type="EMBL" id="SMFX01000001">
    <property type="protein sequence ID" value="TCK18488.1"/>
    <property type="molecule type" value="Genomic_DNA"/>
</dbReference>
<reference evidence="2 3" key="1">
    <citation type="submission" date="2019-03" db="EMBL/GenBank/DDBJ databases">
        <title>Genomic Encyclopedia of Type Strains, Phase IV (KMG-IV): sequencing the most valuable type-strain genomes for metagenomic binning, comparative biology and taxonomic classification.</title>
        <authorList>
            <person name="Goeker M."/>
        </authorList>
    </citation>
    <scope>NUCLEOTIDE SEQUENCE [LARGE SCALE GENOMIC DNA]</scope>
    <source>
        <strain evidence="2 3">DSM 19610</strain>
    </source>
</reference>
<evidence type="ECO:0000256" key="1">
    <source>
        <dbReference type="SAM" id="SignalP"/>
    </source>
</evidence>
<dbReference type="Proteomes" id="UP000295707">
    <property type="component" value="Unassembled WGS sequence"/>
</dbReference>
<dbReference type="RefSeq" id="WP_132972354.1">
    <property type="nucleotide sequence ID" value="NZ_SMFX01000001.1"/>
</dbReference>
<dbReference type="AlphaFoldDB" id="A0A4R1HAV7"/>
<evidence type="ECO:0000313" key="3">
    <source>
        <dbReference type="Proteomes" id="UP000295707"/>
    </source>
</evidence>
<accession>A0A4R1HAV7</accession>
<keyword evidence="1" id="KW-0732">Signal</keyword>
<organism evidence="2 3">
    <name type="scientific">Thiogranum longum</name>
    <dbReference type="NCBI Taxonomy" id="1537524"/>
    <lineage>
        <taxon>Bacteria</taxon>
        <taxon>Pseudomonadati</taxon>
        <taxon>Pseudomonadota</taxon>
        <taxon>Gammaproteobacteria</taxon>
        <taxon>Chromatiales</taxon>
        <taxon>Ectothiorhodospiraceae</taxon>
        <taxon>Thiogranum</taxon>
    </lineage>
</organism>
<protein>
    <recommendedName>
        <fullName evidence="4">Phosphate ABC transporter substrate-binding protein</fullName>
    </recommendedName>
</protein>
<gene>
    <name evidence="2" type="ORF">DFR30_1766</name>
</gene>
<evidence type="ECO:0008006" key="4">
    <source>
        <dbReference type="Google" id="ProtNLM"/>
    </source>
</evidence>
<feature type="chain" id="PRO_5020676570" description="Phosphate ABC transporter substrate-binding protein" evidence="1">
    <location>
        <begin position="22"/>
        <end position="140"/>
    </location>
</feature>
<name>A0A4R1HAV7_9GAMM</name>
<dbReference type="SUPFAM" id="SSF53850">
    <property type="entry name" value="Periplasmic binding protein-like II"/>
    <property type="match status" value="1"/>
</dbReference>
<sequence>MKIFLKLLPLSAILLAFNAWAELAVIVAPSVNIDSINAEQLERLYLNRADRFPGGVPLKPLDQRNDSEQRKAFVTRILGMSETELSEYWSRRMFSGKGHPPRTVENDDAVIERVLADPGNIGYIDGDSVDDRVKVLLRIP</sequence>
<proteinExistence type="predicted"/>
<dbReference type="OrthoDB" id="5368544at2"/>
<comment type="caution">
    <text evidence="2">The sequence shown here is derived from an EMBL/GenBank/DDBJ whole genome shotgun (WGS) entry which is preliminary data.</text>
</comment>
<keyword evidence="3" id="KW-1185">Reference proteome</keyword>